<dbReference type="RefSeq" id="WP_013579568.1">
    <property type="nucleotide sequence ID" value="NC_015064.1"/>
</dbReference>
<feature type="domain" description="HTH tetR-type" evidence="5">
    <location>
        <begin position="22"/>
        <end position="82"/>
    </location>
</feature>
<dbReference type="HOGENOM" id="CLU_069356_27_0_0"/>
<sequence>MSETISGVKRRGSGRPPARELEAHKEAILDAATATFLEHGYSKASTAEIARRAGASKQTIYSLYPSKAELFAALMQRRSARLIDPLASQVLRDDAPVEEVLRRFAFQVVRLLLTEVSQRLHRIIISEAKSFPELVGAFWANGPGWGRETLKVYLDAQVAGGVLEVGNTRYAANQFIGSLADVIVMHSMLMLPTPLEGEKAIGDWVEMGVSAFLRAYRKMGD</sequence>
<reference evidence="7" key="1">
    <citation type="submission" date="2011-01" db="EMBL/GenBank/DDBJ databases">
        <title>Complete sequence of chromosome of Acidobacterium sp. MP5ACTX9.</title>
        <authorList>
            <consortium name="US DOE Joint Genome Institute"/>
            <person name="Lucas S."/>
            <person name="Copeland A."/>
            <person name="Lapidus A."/>
            <person name="Cheng J.-F."/>
            <person name="Goodwin L."/>
            <person name="Pitluck S."/>
            <person name="Teshima H."/>
            <person name="Detter J.C."/>
            <person name="Han C."/>
            <person name="Tapia R."/>
            <person name="Land M."/>
            <person name="Hauser L."/>
            <person name="Kyrpides N."/>
            <person name="Ivanova N."/>
            <person name="Ovchinnikova G."/>
            <person name="Pagani I."/>
            <person name="Rawat S.R."/>
            <person name="Mannisto M."/>
            <person name="Haggblom M.M."/>
            <person name="Woyke T."/>
        </authorList>
    </citation>
    <scope>NUCLEOTIDE SEQUENCE [LARGE SCALE GENOMIC DNA]</scope>
    <source>
        <strain evidence="7">MP5ACTX9</strain>
    </source>
</reference>
<evidence type="ECO:0000256" key="2">
    <source>
        <dbReference type="ARBA" id="ARBA00023125"/>
    </source>
</evidence>
<dbReference type="eggNOG" id="COG1309">
    <property type="taxonomic scope" value="Bacteria"/>
</dbReference>
<dbReference type="FunFam" id="1.10.10.60:FF:000141">
    <property type="entry name" value="TetR family transcriptional regulator"/>
    <property type="match status" value="1"/>
</dbReference>
<dbReference type="InterPro" id="IPR050109">
    <property type="entry name" value="HTH-type_TetR-like_transc_reg"/>
</dbReference>
<gene>
    <name evidence="6" type="ordered locus">AciX9_1182</name>
</gene>
<dbReference type="SUPFAM" id="SSF48498">
    <property type="entry name" value="Tetracyclin repressor-like, C-terminal domain"/>
    <property type="match status" value="1"/>
</dbReference>
<dbReference type="PRINTS" id="PR00455">
    <property type="entry name" value="HTHTETR"/>
</dbReference>
<keyword evidence="7" id="KW-1185">Reference proteome</keyword>
<accession>E8X4B8</accession>
<organism evidence="7">
    <name type="scientific">Granulicella tundricola (strain ATCC BAA-1859 / DSM 23138 / MP5ACTX9)</name>
    <dbReference type="NCBI Taxonomy" id="1198114"/>
    <lineage>
        <taxon>Bacteria</taxon>
        <taxon>Pseudomonadati</taxon>
        <taxon>Acidobacteriota</taxon>
        <taxon>Terriglobia</taxon>
        <taxon>Terriglobales</taxon>
        <taxon>Acidobacteriaceae</taxon>
        <taxon>Granulicella</taxon>
    </lineage>
</organism>
<protein>
    <submittedName>
        <fullName evidence="6">Transcriptional regulator, TetR family</fullName>
    </submittedName>
</protein>
<proteinExistence type="predicted"/>
<dbReference type="InterPro" id="IPR036271">
    <property type="entry name" value="Tet_transcr_reg_TetR-rel_C_sf"/>
</dbReference>
<dbReference type="AlphaFoldDB" id="E8X4B8"/>
<evidence type="ECO:0000313" key="7">
    <source>
        <dbReference type="Proteomes" id="UP000000343"/>
    </source>
</evidence>
<dbReference type="Pfam" id="PF14246">
    <property type="entry name" value="TetR_C_7"/>
    <property type="match status" value="1"/>
</dbReference>
<name>E8X4B8_GRATM</name>
<dbReference type="InterPro" id="IPR001647">
    <property type="entry name" value="HTH_TetR"/>
</dbReference>
<dbReference type="InterPro" id="IPR039536">
    <property type="entry name" value="TetR_C_Proteobacteria"/>
</dbReference>
<dbReference type="Proteomes" id="UP000000343">
    <property type="component" value="Chromosome"/>
</dbReference>
<evidence type="ECO:0000256" key="3">
    <source>
        <dbReference type="ARBA" id="ARBA00023163"/>
    </source>
</evidence>
<dbReference type="Gene3D" id="1.10.357.10">
    <property type="entry name" value="Tetracycline Repressor, domain 2"/>
    <property type="match status" value="1"/>
</dbReference>
<evidence type="ECO:0000256" key="4">
    <source>
        <dbReference type="PROSITE-ProRule" id="PRU00335"/>
    </source>
</evidence>
<dbReference type="InterPro" id="IPR009057">
    <property type="entry name" value="Homeodomain-like_sf"/>
</dbReference>
<keyword evidence="1" id="KW-0805">Transcription regulation</keyword>
<keyword evidence="3" id="KW-0804">Transcription</keyword>
<evidence type="ECO:0000313" key="6">
    <source>
        <dbReference type="EMBL" id="ADW68245.1"/>
    </source>
</evidence>
<dbReference type="SUPFAM" id="SSF46689">
    <property type="entry name" value="Homeodomain-like"/>
    <property type="match status" value="1"/>
</dbReference>
<dbReference type="PANTHER" id="PTHR30055:SF146">
    <property type="entry name" value="HTH-TYPE TRANSCRIPTIONAL DUAL REGULATOR CECR"/>
    <property type="match status" value="1"/>
</dbReference>
<keyword evidence="2 4" id="KW-0238">DNA-binding</keyword>
<dbReference type="PANTHER" id="PTHR30055">
    <property type="entry name" value="HTH-TYPE TRANSCRIPTIONAL REGULATOR RUTR"/>
    <property type="match status" value="1"/>
</dbReference>
<evidence type="ECO:0000256" key="1">
    <source>
        <dbReference type="ARBA" id="ARBA00023015"/>
    </source>
</evidence>
<dbReference type="OrthoDB" id="270177at2"/>
<dbReference type="PaxDb" id="1198114-AciX9_1182"/>
<dbReference type="EMBL" id="CP002480">
    <property type="protein sequence ID" value="ADW68245.1"/>
    <property type="molecule type" value="Genomic_DNA"/>
</dbReference>
<dbReference type="Pfam" id="PF00440">
    <property type="entry name" value="TetR_N"/>
    <property type="match status" value="1"/>
</dbReference>
<dbReference type="GO" id="GO:0000976">
    <property type="term" value="F:transcription cis-regulatory region binding"/>
    <property type="evidence" value="ECO:0007669"/>
    <property type="project" value="TreeGrafter"/>
</dbReference>
<evidence type="ECO:0000259" key="5">
    <source>
        <dbReference type="PROSITE" id="PS50977"/>
    </source>
</evidence>
<dbReference type="PROSITE" id="PS50977">
    <property type="entry name" value="HTH_TETR_2"/>
    <property type="match status" value="1"/>
</dbReference>
<feature type="DNA-binding region" description="H-T-H motif" evidence="4">
    <location>
        <begin position="45"/>
        <end position="64"/>
    </location>
</feature>
<dbReference type="KEGG" id="acm:AciX9_1182"/>
<dbReference type="GO" id="GO:0003700">
    <property type="term" value="F:DNA-binding transcription factor activity"/>
    <property type="evidence" value="ECO:0007669"/>
    <property type="project" value="TreeGrafter"/>
</dbReference>